<dbReference type="PRINTS" id="PR00080">
    <property type="entry name" value="SDRFAMILY"/>
</dbReference>
<dbReference type="Proteomes" id="UP000316714">
    <property type="component" value="Unassembled WGS sequence"/>
</dbReference>
<dbReference type="SUPFAM" id="SSF51735">
    <property type="entry name" value="NAD(P)-binding Rossmann-fold domains"/>
    <property type="match status" value="1"/>
</dbReference>
<name>A0A5C5VA37_9BACT</name>
<evidence type="ECO:0000313" key="3">
    <source>
        <dbReference type="EMBL" id="TWT35486.1"/>
    </source>
</evidence>
<dbReference type="Pfam" id="PF13561">
    <property type="entry name" value="adh_short_C2"/>
    <property type="match status" value="1"/>
</dbReference>
<evidence type="ECO:0000256" key="2">
    <source>
        <dbReference type="ARBA" id="ARBA00023002"/>
    </source>
</evidence>
<comment type="similarity">
    <text evidence="1">Belongs to the short-chain dehydrogenases/reductases (SDR) family.</text>
</comment>
<proteinExistence type="inferred from homology"/>
<evidence type="ECO:0000313" key="4">
    <source>
        <dbReference type="Proteomes" id="UP000316714"/>
    </source>
</evidence>
<dbReference type="InterPro" id="IPR002347">
    <property type="entry name" value="SDR_fam"/>
</dbReference>
<dbReference type="PRINTS" id="PR00081">
    <property type="entry name" value="GDHRDH"/>
</dbReference>
<dbReference type="RefSeq" id="WP_146561699.1">
    <property type="nucleotide sequence ID" value="NZ_SIHJ01000001.1"/>
</dbReference>
<dbReference type="AlphaFoldDB" id="A0A5C5VA37"/>
<dbReference type="EC" id="1.1.1.100" evidence="3"/>
<dbReference type="GO" id="GO:0004316">
    <property type="term" value="F:3-oxoacyl-[acyl-carrier-protein] reductase (NADPH) activity"/>
    <property type="evidence" value="ECO:0007669"/>
    <property type="project" value="UniProtKB-EC"/>
</dbReference>
<keyword evidence="2 3" id="KW-0560">Oxidoreductase</keyword>
<comment type="caution">
    <text evidence="3">The sequence shown here is derived from an EMBL/GenBank/DDBJ whole genome shotgun (WGS) entry which is preliminary data.</text>
</comment>
<organism evidence="3 4">
    <name type="scientific">Posidoniimonas corsicana</name>
    <dbReference type="NCBI Taxonomy" id="1938618"/>
    <lineage>
        <taxon>Bacteria</taxon>
        <taxon>Pseudomonadati</taxon>
        <taxon>Planctomycetota</taxon>
        <taxon>Planctomycetia</taxon>
        <taxon>Pirellulales</taxon>
        <taxon>Lacipirellulaceae</taxon>
        <taxon>Posidoniimonas</taxon>
    </lineage>
</organism>
<evidence type="ECO:0000256" key="1">
    <source>
        <dbReference type="ARBA" id="ARBA00006484"/>
    </source>
</evidence>
<gene>
    <name evidence="3" type="primary">fabG_2</name>
    <name evidence="3" type="ORF">KOR34_03780</name>
</gene>
<dbReference type="PANTHER" id="PTHR48107">
    <property type="entry name" value="NADPH-DEPENDENT ALDEHYDE REDUCTASE-LIKE PROTEIN, CHLOROPLASTIC-RELATED"/>
    <property type="match status" value="1"/>
</dbReference>
<protein>
    <submittedName>
        <fullName evidence="3">3-oxoacyl-[acyl-carrier-protein] reductase FabG</fullName>
        <ecNumber evidence="3">1.1.1.100</ecNumber>
    </submittedName>
</protein>
<accession>A0A5C5VA37</accession>
<dbReference type="CDD" id="cd05233">
    <property type="entry name" value="SDR_c"/>
    <property type="match status" value="1"/>
</dbReference>
<sequence length="262" mass="27384">MSTETNSHAAPLAGLTAAVTGASSGIGRAIAVEFASLGADLALFARANADGLQQTADLVAAQGRQYIKLLIDFTDPAACQRAVDKSWSWRPIDIWVQNAGADVLTGPAAELTFAEKLDRLYQTDVRGGMLVCREAGARMTQRGAGVILTTGWDQAETGMGGDSGEMFAATKGAVMAFTRSLAKSLAPEVRVNCLAPGWIQTKWGDSAPAYWQDRARREALVGRWGTPEDVAQAAAYLAAPGAGFVTGQVLNVNGGFAGSAEF</sequence>
<keyword evidence="4" id="KW-1185">Reference proteome</keyword>
<dbReference type="PANTHER" id="PTHR48107:SF16">
    <property type="entry name" value="NADPH-DEPENDENT ALDEHYDE REDUCTASE 1, CHLOROPLASTIC"/>
    <property type="match status" value="1"/>
</dbReference>
<dbReference type="OrthoDB" id="248827at2"/>
<reference evidence="3 4" key="1">
    <citation type="submission" date="2019-02" db="EMBL/GenBank/DDBJ databases">
        <title>Deep-cultivation of Planctomycetes and their phenomic and genomic characterization uncovers novel biology.</title>
        <authorList>
            <person name="Wiegand S."/>
            <person name="Jogler M."/>
            <person name="Boedeker C."/>
            <person name="Pinto D."/>
            <person name="Vollmers J."/>
            <person name="Rivas-Marin E."/>
            <person name="Kohn T."/>
            <person name="Peeters S.H."/>
            <person name="Heuer A."/>
            <person name="Rast P."/>
            <person name="Oberbeckmann S."/>
            <person name="Bunk B."/>
            <person name="Jeske O."/>
            <person name="Meyerdierks A."/>
            <person name="Storesund J.E."/>
            <person name="Kallscheuer N."/>
            <person name="Luecker S."/>
            <person name="Lage O.M."/>
            <person name="Pohl T."/>
            <person name="Merkel B.J."/>
            <person name="Hornburger P."/>
            <person name="Mueller R.-W."/>
            <person name="Bruemmer F."/>
            <person name="Labrenz M."/>
            <person name="Spormann A.M."/>
            <person name="Op Den Camp H."/>
            <person name="Overmann J."/>
            <person name="Amann R."/>
            <person name="Jetten M.S.M."/>
            <person name="Mascher T."/>
            <person name="Medema M.H."/>
            <person name="Devos D.P."/>
            <person name="Kaster A.-K."/>
            <person name="Ovreas L."/>
            <person name="Rohde M."/>
            <person name="Galperin M.Y."/>
            <person name="Jogler C."/>
        </authorList>
    </citation>
    <scope>NUCLEOTIDE SEQUENCE [LARGE SCALE GENOMIC DNA]</scope>
    <source>
        <strain evidence="3 4">KOR34</strain>
    </source>
</reference>
<dbReference type="InterPro" id="IPR036291">
    <property type="entry name" value="NAD(P)-bd_dom_sf"/>
</dbReference>
<dbReference type="EMBL" id="SIHJ01000001">
    <property type="protein sequence ID" value="TWT35486.1"/>
    <property type="molecule type" value="Genomic_DNA"/>
</dbReference>
<dbReference type="Gene3D" id="3.40.50.720">
    <property type="entry name" value="NAD(P)-binding Rossmann-like Domain"/>
    <property type="match status" value="1"/>
</dbReference>